<dbReference type="SUPFAM" id="SSF52058">
    <property type="entry name" value="L domain-like"/>
    <property type="match status" value="1"/>
</dbReference>
<dbReference type="PANTHER" id="PTHR45661">
    <property type="entry name" value="SURFACE ANTIGEN"/>
    <property type="match status" value="1"/>
</dbReference>
<protein>
    <submittedName>
        <fullName evidence="1">Uncharacterized protein</fullName>
    </submittedName>
</protein>
<sequence>MWNVLENVHSWKKVYFPASVTYIMERAFMGCASLSDVHLVEGLQVIEEGAFADCVSLAAIQIPSTVESVAYEAFSNCQSLICIEISSSSSVELCDGALVGCQSLVNICLPKTNKDEKYSYLESWRFHGCPLLQQQYDCWLLGRMVKARFNVHPIHFKCYHASETTAEELRLAIQSSFGTRKDEDESDLLLMDSFGMTPFHVLLASAKARMDLLLVLL</sequence>
<dbReference type="InterPro" id="IPR026906">
    <property type="entry name" value="LRR_5"/>
</dbReference>
<comment type="caution">
    <text evidence="1">The sequence shown here is derived from an EMBL/GenBank/DDBJ whole genome shotgun (WGS) entry which is preliminary data.</text>
</comment>
<dbReference type="PANTHER" id="PTHR45661:SF3">
    <property type="entry name" value="IG-LIKE DOMAIN-CONTAINING PROTEIN"/>
    <property type="match status" value="1"/>
</dbReference>
<dbReference type="EMBL" id="CAKOGP040002269">
    <property type="protein sequence ID" value="CAJ1966232.1"/>
    <property type="molecule type" value="Genomic_DNA"/>
</dbReference>
<dbReference type="AlphaFoldDB" id="A0AAD2G8H5"/>
<dbReference type="Gene3D" id="3.80.10.10">
    <property type="entry name" value="Ribonuclease Inhibitor"/>
    <property type="match status" value="1"/>
</dbReference>
<keyword evidence="2" id="KW-1185">Reference proteome</keyword>
<evidence type="ECO:0000313" key="1">
    <source>
        <dbReference type="EMBL" id="CAJ1966232.1"/>
    </source>
</evidence>
<dbReference type="InterPro" id="IPR053139">
    <property type="entry name" value="Surface_bspA-like"/>
</dbReference>
<evidence type="ECO:0000313" key="2">
    <source>
        <dbReference type="Proteomes" id="UP001295423"/>
    </source>
</evidence>
<dbReference type="Pfam" id="PF13306">
    <property type="entry name" value="LRR_5"/>
    <property type="match status" value="1"/>
</dbReference>
<gene>
    <name evidence="1" type="ORF">CYCCA115_LOCUS21815</name>
</gene>
<proteinExistence type="predicted"/>
<accession>A0AAD2G8H5</accession>
<dbReference type="Proteomes" id="UP001295423">
    <property type="component" value="Unassembled WGS sequence"/>
</dbReference>
<name>A0AAD2G8H5_9STRA</name>
<organism evidence="1 2">
    <name type="scientific">Cylindrotheca closterium</name>
    <dbReference type="NCBI Taxonomy" id="2856"/>
    <lineage>
        <taxon>Eukaryota</taxon>
        <taxon>Sar</taxon>
        <taxon>Stramenopiles</taxon>
        <taxon>Ochrophyta</taxon>
        <taxon>Bacillariophyta</taxon>
        <taxon>Bacillariophyceae</taxon>
        <taxon>Bacillariophycidae</taxon>
        <taxon>Bacillariales</taxon>
        <taxon>Bacillariaceae</taxon>
        <taxon>Cylindrotheca</taxon>
    </lineage>
</organism>
<dbReference type="InterPro" id="IPR032675">
    <property type="entry name" value="LRR_dom_sf"/>
</dbReference>
<reference evidence="1" key="1">
    <citation type="submission" date="2023-08" db="EMBL/GenBank/DDBJ databases">
        <authorList>
            <person name="Audoor S."/>
            <person name="Bilcke G."/>
        </authorList>
    </citation>
    <scope>NUCLEOTIDE SEQUENCE</scope>
</reference>